<dbReference type="InterPro" id="IPR037049">
    <property type="entry name" value="DUF1214_C_sf"/>
</dbReference>
<sequence>MPFALHKIKKTTLTVINKLSDWAMFIGIVLIGGLTSSWYMVSAGSNLTTRSVGPWVTWTAEGRADADPYTRAHFARSGTLNLSTELAGTYVASHDSDGMRLHSSCEYSIKGQEIDARWWSITVFDDNGRLIPNPAARYSFTSDTVAVGPDNTFTVTLARDARPGNWLPTGGGGRLTLILAVVEGATSIVDGEAADLTLPSIKRMACR</sequence>
<reference evidence="4" key="1">
    <citation type="submission" date="2015-02" db="EMBL/GenBank/DDBJ databases">
        <authorList>
            <person name="Chooi Y.-H."/>
        </authorList>
    </citation>
    <scope>NUCLEOTIDE SEQUENCE [LARGE SCALE GENOMIC DNA]</scope>
    <source>
        <strain evidence="4">strain Y</strain>
    </source>
</reference>
<dbReference type="InterPro" id="IPR012038">
    <property type="entry name" value="UCP009471"/>
</dbReference>
<dbReference type="Gene3D" id="2.60.120.600">
    <property type="entry name" value="Domain of unknown function DUF1214, C-terminal domain"/>
    <property type="match status" value="1"/>
</dbReference>
<dbReference type="Pfam" id="PF06742">
    <property type="entry name" value="DUF1214"/>
    <property type="match status" value="1"/>
</dbReference>
<dbReference type="KEGG" id="fiy:BN1229_v1_3466"/>
<organism evidence="3 4">
    <name type="scientific">Candidatus Filomicrobium marinum</name>
    <dbReference type="NCBI Taxonomy" id="1608628"/>
    <lineage>
        <taxon>Bacteria</taxon>
        <taxon>Pseudomonadati</taxon>
        <taxon>Pseudomonadota</taxon>
        <taxon>Alphaproteobacteria</taxon>
        <taxon>Hyphomicrobiales</taxon>
        <taxon>Hyphomicrobiaceae</taxon>
        <taxon>Filomicrobium</taxon>
    </lineage>
</organism>
<name>A0A0D6JJ96_9HYPH</name>
<keyword evidence="1" id="KW-0812">Transmembrane</keyword>
<gene>
    <name evidence="3" type="ORF">YBN1229_v1_3466</name>
</gene>
<dbReference type="PANTHER" id="PTHR36509">
    <property type="entry name" value="BLL3101 PROTEIN"/>
    <property type="match status" value="1"/>
</dbReference>
<keyword evidence="1" id="KW-1133">Transmembrane helix</keyword>
<evidence type="ECO:0000313" key="3">
    <source>
        <dbReference type="EMBL" id="CPR22033.1"/>
    </source>
</evidence>
<dbReference type="Proteomes" id="UP000033187">
    <property type="component" value="Chromosome 1"/>
</dbReference>
<dbReference type="PIRSF" id="PIRSF009471">
    <property type="entry name" value="UCP009471"/>
    <property type="match status" value="1"/>
</dbReference>
<evidence type="ECO:0000313" key="4">
    <source>
        <dbReference type="Proteomes" id="UP000033187"/>
    </source>
</evidence>
<dbReference type="InterPro" id="IPR010621">
    <property type="entry name" value="DUF1214"/>
</dbReference>
<feature type="transmembrane region" description="Helical" evidence="1">
    <location>
        <begin position="21"/>
        <end position="41"/>
    </location>
</feature>
<feature type="domain" description="DUF1214" evidence="2">
    <location>
        <begin position="90"/>
        <end position="179"/>
    </location>
</feature>
<evidence type="ECO:0000256" key="1">
    <source>
        <dbReference type="SAM" id="Phobius"/>
    </source>
</evidence>
<dbReference type="SUPFAM" id="SSF160935">
    <property type="entry name" value="VPA0735-like"/>
    <property type="match status" value="1"/>
</dbReference>
<dbReference type="EMBL" id="LN829119">
    <property type="protein sequence ID" value="CPR22033.1"/>
    <property type="molecule type" value="Genomic_DNA"/>
</dbReference>
<proteinExistence type="predicted"/>
<keyword evidence="1" id="KW-0472">Membrane</keyword>
<evidence type="ECO:0000259" key="2">
    <source>
        <dbReference type="Pfam" id="PF06742"/>
    </source>
</evidence>
<dbReference type="RefSeq" id="WP_052744009.1">
    <property type="nucleotide sequence ID" value="NZ_LN829118.1"/>
</dbReference>
<dbReference type="AlphaFoldDB" id="A0A0D6JJ96"/>
<dbReference type="PANTHER" id="PTHR36509:SF2">
    <property type="entry name" value="BLL3101 PROTEIN"/>
    <property type="match status" value="1"/>
</dbReference>
<protein>
    <recommendedName>
        <fullName evidence="2">DUF1214 domain-containing protein</fullName>
    </recommendedName>
</protein>
<accession>A0A0D6JJ96</accession>
<dbReference type="KEGG" id="fil:BN1229_v1_2449"/>
<dbReference type="OrthoDB" id="7837485at2"/>
<keyword evidence="4" id="KW-1185">Reference proteome</keyword>